<name>A0ABX1N2R5_9RHOO</name>
<dbReference type="Pfam" id="PF02104">
    <property type="entry name" value="SURF1"/>
    <property type="match status" value="1"/>
</dbReference>
<dbReference type="RefSeq" id="WP_169198815.1">
    <property type="nucleotide sequence ID" value="NZ_WTVH02000009.1"/>
</dbReference>
<comment type="caution">
    <text evidence="7">The sequence shown here is derived from an EMBL/GenBank/DDBJ whole genome shotgun (WGS) entry which is preliminary data.</text>
</comment>
<keyword evidence="3 6" id="KW-0812">Transmembrane</keyword>
<evidence type="ECO:0000256" key="2">
    <source>
        <dbReference type="ARBA" id="ARBA00007165"/>
    </source>
</evidence>
<dbReference type="PROSITE" id="PS50895">
    <property type="entry name" value="SURF1"/>
    <property type="match status" value="1"/>
</dbReference>
<comment type="caution">
    <text evidence="6">Lacks conserved residue(s) required for the propagation of feature annotation.</text>
</comment>
<evidence type="ECO:0000313" key="8">
    <source>
        <dbReference type="Proteomes" id="UP000601990"/>
    </source>
</evidence>
<evidence type="ECO:0000256" key="1">
    <source>
        <dbReference type="ARBA" id="ARBA00004370"/>
    </source>
</evidence>
<dbReference type="EMBL" id="WTVH01000015">
    <property type="protein sequence ID" value="NMF93548.1"/>
    <property type="molecule type" value="Genomic_DNA"/>
</dbReference>
<accession>A0ABX1N2R5</accession>
<gene>
    <name evidence="7" type="ORF">GO608_09440</name>
</gene>
<dbReference type="PANTHER" id="PTHR23427">
    <property type="entry name" value="SURFEIT LOCUS PROTEIN"/>
    <property type="match status" value="1"/>
</dbReference>
<keyword evidence="6" id="KW-1003">Cell membrane</keyword>
<evidence type="ECO:0000256" key="5">
    <source>
        <dbReference type="ARBA" id="ARBA00023136"/>
    </source>
</evidence>
<protein>
    <recommendedName>
        <fullName evidence="6">SURF1-like protein</fullName>
    </recommendedName>
</protein>
<dbReference type="Proteomes" id="UP000601990">
    <property type="component" value="Unassembled WGS sequence"/>
</dbReference>
<feature type="transmembrane region" description="Helical" evidence="6">
    <location>
        <begin position="207"/>
        <end position="225"/>
    </location>
</feature>
<dbReference type="InterPro" id="IPR002994">
    <property type="entry name" value="Surf1/Shy1"/>
</dbReference>
<dbReference type="PANTHER" id="PTHR23427:SF2">
    <property type="entry name" value="SURFEIT LOCUS PROTEIN 1"/>
    <property type="match status" value="1"/>
</dbReference>
<organism evidence="7 8">
    <name type="scientific">Aromatoleum buckelii</name>
    <dbReference type="NCBI Taxonomy" id="200254"/>
    <lineage>
        <taxon>Bacteria</taxon>
        <taxon>Pseudomonadati</taxon>
        <taxon>Pseudomonadota</taxon>
        <taxon>Betaproteobacteria</taxon>
        <taxon>Rhodocyclales</taxon>
        <taxon>Rhodocyclaceae</taxon>
        <taxon>Aromatoleum</taxon>
    </lineage>
</organism>
<evidence type="ECO:0000256" key="3">
    <source>
        <dbReference type="ARBA" id="ARBA00022692"/>
    </source>
</evidence>
<evidence type="ECO:0000256" key="6">
    <source>
        <dbReference type="RuleBase" id="RU363076"/>
    </source>
</evidence>
<keyword evidence="4 6" id="KW-1133">Transmembrane helix</keyword>
<proteinExistence type="inferred from homology"/>
<reference evidence="7" key="1">
    <citation type="submission" date="2019-12" db="EMBL/GenBank/DDBJ databases">
        <title>Comparative genomics gives insights into the taxonomy of the Azoarcus-Aromatoleum group and reveals separate origins of nif in the plant-associated Azoarcus and non-plant-associated Aromatoleum sub-groups.</title>
        <authorList>
            <person name="Lafos M."/>
            <person name="Maluk M."/>
            <person name="Batista M."/>
            <person name="Junghare M."/>
            <person name="Carmona M."/>
            <person name="Faoro H."/>
            <person name="Cruz L.M."/>
            <person name="Battistoni F."/>
            <person name="De Souza E."/>
            <person name="Pedrosa F."/>
            <person name="Chen W.-M."/>
            <person name="Poole P.S."/>
            <person name="Dixon R.A."/>
            <person name="James E.K."/>
        </authorList>
    </citation>
    <scope>NUCLEOTIDE SEQUENCE</scope>
    <source>
        <strain evidence="7">U120</strain>
    </source>
</reference>
<comment type="similarity">
    <text evidence="2 6">Belongs to the SURF1 family.</text>
</comment>
<keyword evidence="8" id="KW-1185">Reference proteome</keyword>
<dbReference type="InterPro" id="IPR045214">
    <property type="entry name" value="Surf1/Surf4"/>
</dbReference>
<keyword evidence="5 6" id="KW-0472">Membrane</keyword>
<comment type="subcellular location">
    <subcellularLocation>
        <location evidence="6">Cell membrane</location>
        <topology evidence="6">Multi-pass membrane protein</topology>
    </subcellularLocation>
    <subcellularLocation>
        <location evidence="1">Membrane</location>
    </subcellularLocation>
</comment>
<evidence type="ECO:0000256" key="4">
    <source>
        <dbReference type="ARBA" id="ARBA00022989"/>
    </source>
</evidence>
<dbReference type="CDD" id="cd06662">
    <property type="entry name" value="SURF1"/>
    <property type="match status" value="1"/>
</dbReference>
<sequence>MIFRRFHPLPLVAGVALALLAAQLGSWQLGRAAEKTALQARIESAAAAAPVSPSAQMQVAEWQPVRLHGEWVPAATIYLDNRVRHGRAGYEILTPLRLAGDAGWVLVNRGWTAAGADRAVLPDATPAAGAVTLAGIVRVPQADPFTLSAEAAQGRVWQYLDMERYRALSGLAVRDWIVHQTSAAADGLQRDWPRPDAGIDRHHGYALQWYSLAGLSVVMTGVYVFRRLKS</sequence>
<evidence type="ECO:0000313" key="7">
    <source>
        <dbReference type="EMBL" id="NMF93548.1"/>
    </source>
</evidence>